<name>A0A7C3HVY8_9SPIR</name>
<comment type="caution">
    <text evidence="2">The sequence shown here is derived from an EMBL/GenBank/DDBJ whole genome shotgun (WGS) entry which is preliminary data.</text>
</comment>
<dbReference type="SUPFAM" id="SSF75011">
    <property type="entry name" value="3-carboxy-cis,cis-mucoante lactonizing enzyme"/>
    <property type="match status" value="1"/>
</dbReference>
<dbReference type="PROSITE" id="PS51257">
    <property type="entry name" value="PROKAR_LIPOPROTEIN"/>
    <property type="match status" value="1"/>
</dbReference>
<keyword evidence="1" id="KW-0732">Signal</keyword>
<reference evidence="2" key="1">
    <citation type="journal article" date="2020" name="mSystems">
        <title>Genome- and Community-Level Interaction Insights into Carbon Utilization and Element Cycling Functions of Hydrothermarchaeota in Hydrothermal Sediment.</title>
        <authorList>
            <person name="Zhou Z."/>
            <person name="Liu Y."/>
            <person name="Xu W."/>
            <person name="Pan J."/>
            <person name="Luo Z.H."/>
            <person name="Li M."/>
        </authorList>
    </citation>
    <scope>NUCLEOTIDE SEQUENCE [LARGE SCALE GENOMIC DNA]</scope>
    <source>
        <strain evidence="2">SpSt-503</strain>
    </source>
</reference>
<dbReference type="InterPro" id="IPR015943">
    <property type="entry name" value="WD40/YVTN_repeat-like_dom_sf"/>
</dbReference>
<sequence length="693" mass="72876">MKFSKPFLMALLLPIILFGACKVPVTDADDPAIYQSTLVLQFRSAQSRLMGPQDILITRYSLSAAGPEGRSLEKTTDKTSLELDLVPGTWTFTIEGSNQAGAVLARGALVCTLGAGERRVNPVNLYPQEGLGSLALTWTIAGELTGNLEVRGILHSAEDSIQDQSFTVPAQDKALTISNLSAGAYELEIALWQDDGRLCGIRDSVLILANQMSLGTIAFTPLSASLSMQMTIPDFTGTPVALLPARRRVAPGIGARFIAILSPSGPSIGSSYQEVSGAWYLEGQSMDHSASSVQAAQNKPGTYRLDWIGDTGGVAKQSATAQLVVKTGAALGPFGWAETLTAEDLPTGTGNGLSDCRDLARSPSGAYVLAAGKTKSTLSLLTMTGPGTIQPIASLNTSAVANLGSPSRIINMEDENTWLVLFDASGSAALINFDPVLQQLKVTSYISSPNLVGLCAAVYQADLGRCILAVPDQQTLFALSVSGGTLSAPTLIACQGQGGLEFFSKPASLAYDRLSHRLAVGTLGDDGLYFFNAASADSLPLLALLPKETFSAFGSFSDPIGLAFSSDGQDLYALTYYGKTLFRLRANSQTGIFEPIAGIRSGYNGASGFDYPKRMALAPNNAWIAITGSGSNDGLTLIAVQNDGILRYEGTLRRTFDEGAIGKPVPVLFSADSRLLVTGSSEEASLVMYYSGS</sequence>
<organism evidence="2">
    <name type="scientific">Gracilinema caldarium</name>
    <dbReference type="NCBI Taxonomy" id="215591"/>
    <lineage>
        <taxon>Bacteria</taxon>
        <taxon>Pseudomonadati</taxon>
        <taxon>Spirochaetota</taxon>
        <taxon>Spirochaetia</taxon>
        <taxon>Spirochaetales</taxon>
        <taxon>Breznakiellaceae</taxon>
        <taxon>Gracilinema</taxon>
    </lineage>
</organism>
<dbReference type="EMBL" id="DSVL01000084">
    <property type="protein sequence ID" value="HFH28419.1"/>
    <property type="molecule type" value="Genomic_DNA"/>
</dbReference>
<feature type="signal peptide" evidence="1">
    <location>
        <begin position="1"/>
        <end position="19"/>
    </location>
</feature>
<dbReference type="Gene3D" id="2.130.10.10">
    <property type="entry name" value="YVTN repeat-like/Quinoprotein amine dehydrogenase"/>
    <property type="match status" value="1"/>
</dbReference>
<feature type="chain" id="PRO_5028320598" evidence="1">
    <location>
        <begin position="20"/>
        <end position="693"/>
    </location>
</feature>
<accession>A0A7C3HVY8</accession>
<evidence type="ECO:0000313" key="2">
    <source>
        <dbReference type="EMBL" id="HFH28419.1"/>
    </source>
</evidence>
<evidence type="ECO:0000256" key="1">
    <source>
        <dbReference type="SAM" id="SignalP"/>
    </source>
</evidence>
<gene>
    <name evidence="2" type="ORF">ENS59_02755</name>
</gene>
<proteinExistence type="predicted"/>
<protein>
    <submittedName>
        <fullName evidence="2">Uncharacterized protein</fullName>
    </submittedName>
</protein>
<dbReference type="AlphaFoldDB" id="A0A7C3HVY8"/>